<evidence type="ECO:0000313" key="1">
    <source>
        <dbReference type="EMBL" id="OGK59339.1"/>
    </source>
</evidence>
<evidence type="ECO:0000313" key="2">
    <source>
        <dbReference type="Proteomes" id="UP000176269"/>
    </source>
</evidence>
<reference evidence="1 2" key="1">
    <citation type="journal article" date="2016" name="Nat. Commun.">
        <title>Thousands of microbial genomes shed light on interconnected biogeochemical processes in an aquifer system.</title>
        <authorList>
            <person name="Anantharaman K."/>
            <person name="Brown C.T."/>
            <person name="Hug L.A."/>
            <person name="Sharon I."/>
            <person name="Castelle C.J."/>
            <person name="Probst A.J."/>
            <person name="Thomas B.C."/>
            <person name="Singh A."/>
            <person name="Wilkins M.J."/>
            <person name="Karaoz U."/>
            <person name="Brodie E.L."/>
            <person name="Williams K.H."/>
            <person name="Hubbard S.S."/>
            <person name="Banfield J.F."/>
        </authorList>
    </citation>
    <scope>NUCLEOTIDE SEQUENCE [LARGE SCALE GENOMIC DNA]</scope>
</reference>
<comment type="caution">
    <text evidence="1">The sequence shown here is derived from an EMBL/GenBank/DDBJ whole genome shotgun (WGS) entry which is preliminary data.</text>
</comment>
<dbReference type="EMBL" id="MGBC01000046">
    <property type="protein sequence ID" value="OGK59339.1"/>
    <property type="molecule type" value="Genomic_DNA"/>
</dbReference>
<accession>A0A1F7JUQ1</accession>
<dbReference type="Proteomes" id="UP000176269">
    <property type="component" value="Unassembled WGS sequence"/>
</dbReference>
<protein>
    <submittedName>
        <fullName evidence="1">Uncharacterized protein</fullName>
    </submittedName>
</protein>
<name>A0A1F7JUQ1_9BACT</name>
<organism evidence="1 2">
    <name type="scientific">Candidatus Roizmanbacteria bacterium RIFCSPLOWO2_02_FULL_43_10</name>
    <dbReference type="NCBI Taxonomy" id="1802078"/>
    <lineage>
        <taxon>Bacteria</taxon>
        <taxon>Candidatus Roizmaniibacteriota</taxon>
    </lineage>
</organism>
<gene>
    <name evidence="1" type="ORF">A3I56_02510</name>
</gene>
<dbReference type="AlphaFoldDB" id="A0A1F7JUQ1"/>
<sequence length="78" mass="9145">MSITEDVLENDRYKSQIEQLDNETLKTVFDNHYIALEYARKAIEQVDPEKRNDVEYLEVVANGMQQLAKAILEERSKN</sequence>
<proteinExistence type="predicted"/>